<dbReference type="InterPro" id="IPR006637">
    <property type="entry name" value="ChW"/>
</dbReference>
<keyword evidence="5" id="KW-0645">Protease</keyword>
<evidence type="ECO:0000256" key="1">
    <source>
        <dbReference type="SAM" id="MobiDB-lite"/>
    </source>
</evidence>
<dbReference type="Pfam" id="PF07538">
    <property type="entry name" value="ChW"/>
    <property type="match status" value="8"/>
</dbReference>
<reference evidence="4" key="2">
    <citation type="submission" date="2023-03" db="EMBL/GenBank/DDBJ databases">
        <authorList>
            <person name="Shen W."/>
            <person name="Cai J."/>
        </authorList>
    </citation>
    <scope>NUCLEOTIDE SEQUENCE</scope>
    <source>
        <strain evidence="4">K69-2</strain>
    </source>
</reference>
<dbReference type="Gene3D" id="3.40.630.40">
    <property type="entry name" value="Zn-dependent exopeptidases"/>
    <property type="match status" value="1"/>
</dbReference>
<feature type="compositionally biased region" description="Polar residues" evidence="1">
    <location>
        <begin position="92"/>
        <end position="103"/>
    </location>
</feature>
<dbReference type="GO" id="GO:0030288">
    <property type="term" value="C:outer membrane-bounded periplasmic space"/>
    <property type="evidence" value="ECO:0007669"/>
    <property type="project" value="TreeGrafter"/>
</dbReference>
<keyword evidence="4" id="KW-0378">Hydrolase</keyword>
<feature type="domain" description="MurNAc-LAA" evidence="3">
    <location>
        <begin position="672"/>
        <end position="774"/>
    </location>
</feature>
<gene>
    <name evidence="5" type="ORF">NCTC12360_01266</name>
    <name evidence="4" type="ORF">P7E30_04520</name>
</gene>
<dbReference type="Pfam" id="PF01520">
    <property type="entry name" value="Amidase_3"/>
    <property type="match status" value="1"/>
</dbReference>
<dbReference type="RefSeq" id="WP_060814616.1">
    <property type="nucleotide sequence ID" value="NZ_JARPZN010000002.1"/>
</dbReference>
<keyword evidence="6" id="KW-1185">Reference proteome</keyword>
<dbReference type="GO" id="GO:0009253">
    <property type="term" value="P:peptidoglycan catabolic process"/>
    <property type="evidence" value="ECO:0007669"/>
    <property type="project" value="InterPro"/>
</dbReference>
<dbReference type="PANTHER" id="PTHR30404:SF8">
    <property type="entry name" value="AUTOLYSIN PH-RELATED"/>
    <property type="match status" value="1"/>
</dbReference>
<dbReference type="SMART" id="SM00728">
    <property type="entry name" value="ChW"/>
    <property type="match status" value="8"/>
</dbReference>
<dbReference type="InterPro" id="IPR002508">
    <property type="entry name" value="MurNAc-LAA_cat"/>
</dbReference>
<evidence type="ECO:0000313" key="4">
    <source>
        <dbReference type="EMBL" id="MDT2689476.1"/>
    </source>
</evidence>
<keyword evidence="2" id="KW-0732">Signal</keyword>
<dbReference type="CDD" id="cd02696">
    <property type="entry name" value="MurNAc-LAA"/>
    <property type="match status" value="1"/>
</dbReference>
<organism evidence="5 6">
    <name type="scientific">Enterococcus gallinarum</name>
    <dbReference type="NCBI Taxonomy" id="1353"/>
    <lineage>
        <taxon>Bacteria</taxon>
        <taxon>Bacillati</taxon>
        <taxon>Bacillota</taxon>
        <taxon>Bacilli</taxon>
        <taxon>Lactobacillales</taxon>
        <taxon>Enterococcaceae</taxon>
        <taxon>Enterococcus</taxon>
    </lineage>
</organism>
<dbReference type="InterPro" id="IPR050695">
    <property type="entry name" value="N-acetylmuramoyl_amidase_3"/>
</dbReference>
<protein>
    <submittedName>
        <fullName evidence="4">N-acetylmuramoyl-L-alanine amidase</fullName>
        <ecNumber evidence="4">3.5.1.28</ecNumber>
    </submittedName>
    <submittedName>
        <fullName evidence="5">S1 family extracellular protease</fullName>
    </submittedName>
</protein>
<feature type="compositionally biased region" description="Polar residues" evidence="1">
    <location>
        <begin position="40"/>
        <end position="55"/>
    </location>
</feature>
<proteinExistence type="predicted"/>
<feature type="compositionally biased region" description="Basic and acidic residues" evidence="1">
    <location>
        <begin position="104"/>
        <end position="119"/>
    </location>
</feature>
<dbReference type="SUPFAM" id="SSF53187">
    <property type="entry name" value="Zn-dependent exopeptidases"/>
    <property type="match status" value="1"/>
</dbReference>
<dbReference type="PANTHER" id="PTHR30404">
    <property type="entry name" value="N-ACETYLMURAMOYL-L-ALANINE AMIDASE"/>
    <property type="match status" value="1"/>
</dbReference>
<dbReference type="GO" id="GO:0008233">
    <property type="term" value="F:peptidase activity"/>
    <property type="evidence" value="ECO:0007669"/>
    <property type="project" value="UniProtKB-KW"/>
</dbReference>
<feature type="region of interest" description="Disordered" evidence="1">
    <location>
        <begin position="40"/>
        <end position="122"/>
    </location>
</feature>
<evidence type="ECO:0000313" key="5">
    <source>
        <dbReference type="EMBL" id="STD82829.1"/>
    </source>
</evidence>
<sequence length="778" mass="84555">MKTKVIRFLLVVTLVLGNVGQVTGFAETLRSSENVVRATMESNTEQSNMTTSSLTDDSETVSSSQNISDSSSSSSEESSATSTINSSNNETMPSESATTSTSHQNDDSSTKENETDSKKVLSTPVIPNLNLKVHIQSIGDEVVPPSSSVTGGTTGLAKRLEGMELSVDPNSTKLEGSIVYSTHVQTYGWSLGEKKDGEFSGTKNEGKRLEAVKINLTGELSEMYDIYYRVHSQTFGWLDWAKNGAEAGSSGFAKRVESIQIQLVLKGEKAPGATNNPYISNESLTIPTMKLDTHVQTFGWSTSKSNGIVSGGVTNQSKRLEAMKISLENSGYDGNIEYRTHVQSYGWQSYKANGELSGTTNEAKRIEAVQVRLTGTLSQLFDVYYRVHIQSFGWLGWAKNDQMAGSVSLSRRVEAIEVQLVPKGAVAPGNTSLPFISYDTIEKPNINLSAHIQTYGWSTTINSGEAAIGTVGQGKRLEALTLGLENSSVSGGIEYRTHVQTYGWQDYQADGGMAGTVGEAKRIEAIQIRLTGNISLLYDVYYRVHSQTYGWLDWAKNDQRSGTSSMAKRVESIEIKLVPKGQAAPGNTSKPYIEKAEYLFVMGHGGIDPGAIGSGTNEREFTRNELLPYLKKYAEKLKESRIVFYDVNRDMFTDTKALSGAHTVSNSIASVTEFHLDAGGTKSTGGHVIVRPNGSNAVNLALGKTIRSFVGLNASFASSGGLSYRDDLLNLNVFRSRNIEYRLLELGFITNSSDVMRIRNNLDSIAKSIVSNVTGENL</sequence>
<dbReference type="SMART" id="SM00646">
    <property type="entry name" value="Ami_3"/>
    <property type="match status" value="1"/>
</dbReference>
<evidence type="ECO:0000256" key="2">
    <source>
        <dbReference type="SAM" id="SignalP"/>
    </source>
</evidence>
<reference evidence="5 6" key="1">
    <citation type="submission" date="2018-06" db="EMBL/GenBank/DDBJ databases">
        <authorList>
            <consortium name="Pathogen Informatics"/>
            <person name="Doyle S."/>
        </authorList>
    </citation>
    <scope>NUCLEOTIDE SEQUENCE [LARGE SCALE GENOMIC DNA]</scope>
    <source>
        <strain evidence="5 6">NCTC12360</strain>
    </source>
</reference>
<feature type="chain" id="PRO_5042703918" evidence="2">
    <location>
        <begin position="25"/>
        <end position="778"/>
    </location>
</feature>
<dbReference type="GO" id="GO:0006508">
    <property type="term" value="P:proteolysis"/>
    <property type="evidence" value="ECO:0007669"/>
    <property type="project" value="UniProtKB-KW"/>
</dbReference>
<dbReference type="AlphaFoldDB" id="A0A376H3S7"/>
<dbReference type="GO" id="GO:0008745">
    <property type="term" value="F:N-acetylmuramoyl-L-alanine amidase activity"/>
    <property type="evidence" value="ECO:0007669"/>
    <property type="project" value="UniProtKB-EC"/>
</dbReference>
<dbReference type="EC" id="3.5.1.28" evidence="4"/>
<feature type="signal peptide" evidence="2">
    <location>
        <begin position="1"/>
        <end position="24"/>
    </location>
</feature>
<name>A0A376H3S7_ENTGA</name>
<dbReference type="EMBL" id="JARPZN010000002">
    <property type="protein sequence ID" value="MDT2689476.1"/>
    <property type="molecule type" value="Genomic_DNA"/>
</dbReference>
<accession>A0A376H3S7</accession>
<evidence type="ECO:0000313" key="6">
    <source>
        <dbReference type="Proteomes" id="UP000254807"/>
    </source>
</evidence>
<dbReference type="OrthoDB" id="9763643at2"/>
<dbReference type="Proteomes" id="UP000254807">
    <property type="component" value="Unassembled WGS sequence"/>
</dbReference>
<dbReference type="EMBL" id="UFYW01000001">
    <property type="protein sequence ID" value="STD82829.1"/>
    <property type="molecule type" value="Genomic_DNA"/>
</dbReference>
<feature type="compositionally biased region" description="Low complexity" evidence="1">
    <location>
        <begin position="62"/>
        <end position="91"/>
    </location>
</feature>
<dbReference type="Proteomes" id="UP001183682">
    <property type="component" value="Unassembled WGS sequence"/>
</dbReference>
<evidence type="ECO:0000259" key="3">
    <source>
        <dbReference type="SMART" id="SM00646"/>
    </source>
</evidence>